<dbReference type="Pfam" id="PF20256">
    <property type="entry name" value="MoCoBD_2"/>
    <property type="match status" value="2"/>
</dbReference>
<evidence type="ECO:0000313" key="2">
    <source>
        <dbReference type="EMBL" id="AKZ62949.1"/>
    </source>
</evidence>
<dbReference type="InterPro" id="IPR006311">
    <property type="entry name" value="TAT_signal"/>
</dbReference>
<organism evidence="2 3">
    <name type="scientific">Herbaspirillum hiltneri N3</name>
    <dbReference type="NCBI Taxonomy" id="1262470"/>
    <lineage>
        <taxon>Bacteria</taxon>
        <taxon>Pseudomonadati</taxon>
        <taxon>Pseudomonadota</taxon>
        <taxon>Betaproteobacteria</taxon>
        <taxon>Burkholderiales</taxon>
        <taxon>Oxalobacteraceae</taxon>
        <taxon>Herbaspirillum</taxon>
    </lineage>
</organism>
<dbReference type="InterPro" id="IPR000674">
    <property type="entry name" value="Ald_Oxase/Xan_DH_a/b"/>
</dbReference>
<dbReference type="InterPro" id="IPR012368">
    <property type="entry name" value="OxRdtase_Mopterin-bd_su_IorB"/>
</dbReference>
<dbReference type="SUPFAM" id="SSF56003">
    <property type="entry name" value="Molybdenum cofactor-binding domain"/>
    <property type="match status" value="2"/>
</dbReference>
<dbReference type="Pfam" id="PF02738">
    <property type="entry name" value="MoCoBD_1"/>
    <property type="match status" value="1"/>
</dbReference>
<dbReference type="Proteomes" id="UP000063429">
    <property type="component" value="Chromosome"/>
</dbReference>
<dbReference type="EMBL" id="CP011409">
    <property type="protein sequence ID" value="AKZ62949.1"/>
    <property type="molecule type" value="Genomic_DNA"/>
</dbReference>
<sequence>MNAAFDMQMSRRRLLKAGGALVVTLVAPVTVLATEQVLRDKAGNAQAHALLDKTLDAGAVDGYIAIHQDGTVTLFSGKVDLGQGLRIAIRQMAAEELGIGVDKIEMIEGDTALTPDQGPTAGSSGVMRGGVQIRQAAATAREALIAMAAARLQTPASGLTVQDGVVRPKAGGAGLSFAELVGGKRFDLKVDAKAPLNNPQHYRVVGKPLLRPDVPAKVTGTHTYVHDVKLPGMLHGRVIRAASEGAHIVSVDQSSISKFPGVKVVRLGDFLAVAAPDEWDAIQAAAALKVVWSVSDKLMGHDKVEQWLRNGPFDAEETLVKKGDAAAALQGATGKISASYYWPIQTHGSIGPSCAVADVGAKQATIYTASQGTHRYRPAYAQMLGMPNEAVRLVYVDGAGCYGMNGHDDAAADAALMSKALGKPVRVQWSRQDEHGFDPKGPPQALTLEGALNADKSIAVWRTEMWLPRATASLPTVPLLAPQTAGMPQPKGISTGLISQNGDPPYEVANVTVGVHWHDSAPLRPANIRAPGKIANIYAVECFTDELAAQAGMDPLAFRLQSLKDARGAEVLKRTAALFGWQSRAVAAGVANQTNNANKTNKTNKRGRGIAYSHYKHNETYVAMAMEVEVDRASGEIRVLRVACAHDCGLIINPDGLRAQIEGSILQTISRSLYEEIRFDTRRVQNVDWAGYPILAFPAVPELRIELIDRPAMPPLGGGEAAASPVTAALANAVWDAVGIRLRTVPFTPERVKAALQKV</sequence>
<dbReference type="PANTHER" id="PTHR47495:SF1">
    <property type="entry name" value="BLL3820 PROTEIN"/>
    <property type="match status" value="1"/>
</dbReference>
<protein>
    <submittedName>
        <fullName evidence="2">Carbon monoxide dehydrogenase</fullName>
    </submittedName>
</protein>
<keyword evidence="3" id="KW-1185">Reference proteome</keyword>
<dbReference type="Gene3D" id="3.90.1170.50">
    <property type="entry name" value="Aldehyde oxidase/xanthine dehydrogenase, a/b hammerhead"/>
    <property type="match status" value="1"/>
</dbReference>
<evidence type="ECO:0000259" key="1">
    <source>
        <dbReference type="SMART" id="SM01008"/>
    </source>
</evidence>
<dbReference type="InterPro" id="IPR037165">
    <property type="entry name" value="AldOxase/xan_DH_Mopterin-bd_sf"/>
</dbReference>
<dbReference type="InterPro" id="IPR046867">
    <property type="entry name" value="AldOxase/xan_DH_MoCoBD2"/>
</dbReference>
<dbReference type="InterPro" id="IPR008274">
    <property type="entry name" value="AldOxase/xan_DH_MoCoBD1"/>
</dbReference>
<evidence type="ECO:0000313" key="3">
    <source>
        <dbReference type="Proteomes" id="UP000063429"/>
    </source>
</evidence>
<proteinExistence type="predicted"/>
<dbReference type="SMART" id="SM01008">
    <property type="entry name" value="Ald_Xan_dh_C"/>
    <property type="match status" value="1"/>
</dbReference>
<feature type="domain" description="Aldehyde oxidase/xanthine dehydrogenase a/b hammerhead" evidence="1">
    <location>
        <begin position="219"/>
        <end position="296"/>
    </location>
</feature>
<dbReference type="RefSeq" id="WP_053197060.1">
    <property type="nucleotide sequence ID" value="NZ_CP011409.1"/>
</dbReference>
<reference evidence="3" key="1">
    <citation type="journal article" date="2015" name="Genome Announc.">
        <title>Complete Genome Sequence of Herbaspirillum hiltneri N3 (DSM 17495), Isolated from Surface-Sterilized Wheat Roots.</title>
        <authorList>
            <person name="Guizelini D."/>
            <person name="Saizaki P.M."/>
            <person name="Coimbra N.A."/>
            <person name="Weiss V.A."/>
            <person name="Faoro H."/>
            <person name="Sfeir M.Z."/>
            <person name="Baura V.A."/>
            <person name="Monteiro R.A."/>
            <person name="Chubatsu L.S."/>
            <person name="Souza E.M."/>
            <person name="Cruz L.M."/>
            <person name="Pedrosa F.O."/>
            <person name="Raittz R.T."/>
            <person name="Marchaukoski J.N."/>
            <person name="Steffens M.B."/>
        </authorList>
    </citation>
    <scope>NUCLEOTIDE SEQUENCE [LARGE SCALE GENOMIC DNA]</scope>
    <source>
        <strain evidence="3">N3</strain>
    </source>
</reference>
<gene>
    <name evidence="2" type="ORF">F506_09955</name>
</gene>
<dbReference type="PANTHER" id="PTHR47495">
    <property type="entry name" value="ALDEHYDE DEHYDROGENASE"/>
    <property type="match status" value="1"/>
</dbReference>
<dbReference type="PIRSF" id="PIRSF036389">
    <property type="entry name" value="IOR_B"/>
    <property type="match status" value="1"/>
</dbReference>
<dbReference type="InterPro" id="IPR052516">
    <property type="entry name" value="N-heterocyclic_Hydroxylase"/>
</dbReference>
<dbReference type="Gene3D" id="3.30.365.10">
    <property type="entry name" value="Aldehyde oxidase/xanthine dehydrogenase, molybdopterin binding domain"/>
    <property type="match status" value="4"/>
</dbReference>
<name>A0ABM5V099_9BURK</name>
<accession>A0ABM5V099</accession>
<dbReference type="PROSITE" id="PS51318">
    <property type="entry name" value="TAT"/>
    <property type="match status" value="1"/>
</dbReference>